<evidence type="ECO:0000313" key="1">
    <source>
        <dbReference type="EMBL" id="KAL0921030.1"/>
    </source>
</evidence>
<reference evidence="1 2" key="1">
    <citation type="journal article" date="2024" name="Plant Biotechnol. J.">
        <title>Dendrobium thyrsiflorum genome and its molecular insights into genes involved in important horticultural traits.</title>
        <authorList>
            <person name="Chen B."/>
            <person name="Wang J.Y."/>
            <person name="Zheng P.J."/>
            <person name="Li K.L."/>
            <person name="Liang Y.M."/>
            <person name="Chen X.F."/>
            <person name="Zhang C."/>
            <person name="Zhao X."/>
            <person name="He X."/>
            <person name="Zhang G.Q."/>
            <person name="Liu Z.J."/>
            <person name="Xu Q."/>
        </authorList>
    </citation>
    <scope>NUCLEOTIDE SEQUENCE [LARGE SCALE GENOMIC DNA]</scope>
    <source>
        <strain evidence="1">GZMU011</strain>
    </source>
</reference>
<proteinExistence type="predicted"/>
<keyword evidence="2" id="KW-1185">Reference proteome</keyword>
<sequence length="67" mass="7265">MPSPFHSEGFSSGTLVAIPASVTHCCVVRTADVANWLRLGGEFEIAVPGYALEIDPWGLIPLSFMFR</sequence>
<dbReference type="EMBL" id="JANQDX010000007">
    <property type="protein sequence ID" value="KAL0921030.1"/>
    <property type="molecule type" value="Genomic_DNA"/>
</dbReference>
<accession>A0ABD0V7R7</accession>
<dbReference type="Proteomes" id="UP001552299">
    <property type="component" value="Unassembled WGS sequence"/>
</dbReference>
<protein>
    <submittedName>
        <fullName evidence="1">Uncharacterized protein</fullName>
    </submittedName>
</protein>
<gene>
    <name evidence="1" type="ORF">M5K25_008058</name>
</gene>
<evidence type="ECO:0000313" key="2">
    <source>
        <dbReference type="Proteomes" id="UP001552299"/>
    </source>
</evidence>
<dbReference type="AlphaFoldDB" id="A0ABD0V7R7"/>
<name>A0ABD0V7R7_DENTH</name>
<organism evidence="1 2">
    <name type="scientific">Dendrobium thyrsiflorum</name>
    <name type="common">Pinecone-like raceme dendrobium</name>
    <name type="synonym">Orchid</name>
    <dbReference type="NCBI Taxonomy" id="117978"/>
    <lineage>
        <taxon>Eukaryota</taxon>
        <taxon>Viridiplantae</taxon>
        <taxon>Streptophyta</taxon>
        <taxon>Embryophyta</taxon>
        <taxon>Tracheophyta</taxon>
        <taxon>Spermatophyta</taxon>
        <taxon>Magnoliopsida</taxon>
        <taxon>Liliopsida</taxon>
        <taxon>Asparagales</taxon>
        <taxon>Orchidaceae</taxon>
        <taxon>Epidendroideae</taxon>
        <taxon>Malaxideae</taxon>
        <taxon>Dendrobiinae</taxon>
        <taxon>Dendrobium</taxon>
    </lineage>
</organism>
<comment type="caution">
    <text evidence="1">The sequence shown here is derived from an EMBL/GenBank/DDBJ whole genome shotgun (WGS) entry which is preliminary data.</text>
</comment>